<dbReference type="AlphaFoldDB" id="A0AAU9VUJ6"/>
<name>A0AAU9VUJ6_9CNID</name>
<evidence type="ECO:0000313" key="1">
    <source>
        <dbReference type="EMBL" id="CAH3035831.1"/>
    </source>
</evidence>
<sequence>DEAQEAEAIQVVNAILDLREQQTVQTPAVMCKIYFTTAMLQFILGDMPKVSPYNLNRTTVRVKSFQTKCLSFHRRLFFYALKRLLFSLQARDFGIKARTACESAVSSDEGTMSNLVEFLKAVERFM</sequence>
<feature type="non-terminal residue" evidence="1">
    <location>
        <position position="1"/>
    </location>
</feature>
<gene>
    <name evidence="1" type="ORF">PMEA_00016508</name>
</gene>
<proteinExistence type="predicted"/>
<accession>A0AAU9VUJ6</accession>
<reference evidence="1 2" key="1">
    <citation type="submission" date="2022-05" db="EMBL/GenBank/DDBJ databases">
        <authorList>
            <consortium name="Genoscope - CEA"/>
            <person name="William W."/>
        </authorList>
    </citation>
    <scope>NUCLEOTIDE SEQUENCE [LARGE SCALE GENOMIC DNA]</scope>
</reference>
<dbReference type="EMBL" id="CALNXJ010000003">
    <property type="protein sequence ID" value="CAH3035831.1"/>
    <property type="molecule type" value="Genomic_DNA"/>
</dbReference>
<evidence type="ECO:0000313" key="2">
    <source>
        <dbReference type="Proteomes" id="UP001159428"/>
    </source>
</evidence>
<dbReference type="Proteomes" id="UP001159428">
    <property type="component" value="Unassembled WGS sequence"/>
</dbReference>
<comment type="caution">
    <text evidence="1">The sequence shown here is derived from an EMBL/GenBank/DDBJ whole genome shotgun (WGS) entry which is preliminary data.</text>
</comment>
<organism evidence="1 2">
    <name type="scientific">Pocillopora meandrina</name>
    <dbReference type="NCBI Taxonomy" id="46732"/>
    <lineage>
        <taxon>Eukaryota</taxon>
        <taxon>Metazoa</taxon>
        <taxon>Cnidaria</taxon>
        <taxon>Anthozoa</taxon>
        <taxon>Hexacorallia</taxon>
        <taxon>Scleractinia</taxon>
        <taxon>Astrocoeniina</taxon>
        <taxon>Pocilloporidae</taxon>
        <taxon>Pocillopora</taxon>
    </lineage>
</organism>
<keyword evidence="2" id="KW-1185">Reference proteome</keyword>
<protein>
    <submittedName>
        <fullName evidence="1">Uncharacterized protein</fullName>
    </submittedName>
</protein>